<keyword evidence="2" id="KW-0732">Signal</keyword>
<feature type="signal peptide" evidence="2">
    <location>
        <begin position="1"/>
        <end position="23"/>
    </location>
</feature>
<organism evidence="4 5">
    <name type="scientific">Deinococcus koreensis</name>
    <dbReference type="NCBI Taxonomy" id="2054903"/>
    <lineage>
        <taxon>Bacteria</taxon>
        <taxon>Thermotogati</taxon>
        <taxon>Deinococcota</taxon>
        <taxon>Deinococci</taxon>
        <taxon>Deinococcales</taxon>
        <taxon>Deinococcaceae</taxon>
        <taxon>Deinococcus</taxon>
    </lineage>
</organism>
<dbReference type="InterPro" id="IPR018247">
    <property type="entry name" value="EF_Hand_1_Ca_BS"/>
</dbReference>
<evidence type="ECO:0000256" key="1">
    <source>
        <dbReference type="SAM" id="MobiDB-lite"/>
    </source>
</evidence>
<dbReference type="OrthoDB" id="56742at2"/>
<dbReference type="PROSITE" id="PS00018">
    <property type="entry name" value="EF_HAND_1"/>
    <property type="match status" value="1"/>
</dbReference>
<dbReference type="InterPro" id="IPR047589">
    <property type="entry name" value="DUF11_rpt"/>
</dbReference>
<dbReference type="AlphaFoldDB" id="A0A2K3USP2"/>
<sequence length="958" mass="96488">MKHPRTLNFLSLLALLAVGQASATGTPAGTQITNQATVTYRDSDTGTRQGTNSNEVSTLVKQVAGLTITLDGSVAQPGQQQQAVPGGEVVYPYTLTNTGNGTDSFKLNVLTDTSLAGGVSPAAAPVVYADTNGDGILQPGERVSLPVSGSDVLITNVAADSQQRFFVVYQVPITALSTQTISTEPRGTSVFDASKQDGYGGATTENYARTNVVQDAVITSTKQVLSVTRDGLGNLTARYRISVTNSGVRDATGVVVTDDVIGGLSDLPAGSVIDANPATYGSTPAGAAVSIPAPDTIQASLGTLVAGQTAQFDFQVLIPSSAAPTTAANPYTNVADIQFAENRNADLNGDTVPDPVHSNAADISKAPVALLGLGPSGDPNGAADATIETSYTSPEGVSITPGTSTNDDTQLAASVPSGSSVTFTQTLINNGDATDTFNMAAVLAGLPAGSVVQLLRADGTPLADSNGDGIVDSGPLASGQRSTILVKVLFPARDAGGLPVSDPDGGSVVITATSVLENTVSNATTDLIGAVTAPSVAFGDRDPGANGGNPALTPVVNAVPGAVVTFPMEAGNNGGQPDTYNLSGSVTFPTTAGPVTVPVTYYLDSDGDGVLSPAELAAGPVTTTGTLQPGTELKLIASVTVPAGATAGPVSVNQTATSPVTGTTAADTNDVITVKSIYDLSLSTDRSGTTTSPGTALYQHTLANVGNAPLLPGDLAFTATQAGATTGWTNLYSLDGVNFFPTAEGAFADGASRNLLGGDGKLDPNESVPLYVKVNVPSGEPTEALNQSTLSVSITKTDTPAGPSDTVDVLDTVANPARVTDTTRVVGGKLNASKSVVNCGADLLCAAPVSGADAFPNEYLRYTLSARNLSADPLSEVLFKDTVPAYTSLYAVGGPANGYYRIDGGAWIAVSTPLGAPRPAGTLLEFAADTDGVAGITPNDTVLAPGVSLDFTLTVKVN</sequence>
<evidence type="ECO:0000259" key="3">
    <source>
        <dbReference type="Pfam" id="PF01345"/>
    </source>
</evidence>
<protein>
    <recommendedName>
        <fullName evidence="3">DUF11 domain-containing protein</fullName>
    </recommendedName>
</protein>
<dbReference type="Pfam" id="PF01345">
    <property type="entry name" value="DUF11"/>
    <property type="match status" value="1"/>
</dbReference>
<reference evidence="4 5" key="1">
    <citation type="submission" date="2018-01" db="EMBL/GenBank/DDBJ databases">
        <title>Deinococcus koreensis sp. nov., a radiation-resistant bacterium isolated from river water.</title>
        <authorList>
            <person name="Choi A."/>
        </authorList>
    </citation>
    <scope>NUCLEOTIDE SEQUENCE [LARGE SCALE GENOMIC DNA]</scope>
    <source>
        <strain evidence="4 5">SJW1-2</strain>
    </source>
</reference>
<feature type="domain" description="DUF11" evidence="3">
    <location>
        <begin position="236"/>
        <end position="341"/>
    </location>
</feature>
<keyword evidence="5" id="KW-1185">Reference proteome</keyword>
<evidence type="ECO:0000313" key="5">
    <source>
        <dbReference type="Proteomes" id="UP000236379"/>
    </source>
</evidence>
<comment type="caution">
    <text evidence="4">The sequence shown here is derived from an EMBL/GenBank/DDBJ whole genome shotgun (WGS) entry which is preliminary data.</text>
</comment>
<dbReference type="EMBL" id="PPPD01000003">
    <property type="protein sequence ID" value="PNY79537.1"/>
    <property type="molecule type" value="Genomic_DNA"/>
</dbReference>
<feature type="chain" id="PRO_5014428967" description="DUF11 domain-containing protein" evidence="2">
    <location>
        <begin position="24"/>
        <end position="958"/>
    </location>
</feature>
<name>A0A2K3USP2_9DEIO</name>
<dbReference type="RefSeq" id="WP_103314051.1">
    <property type="nucleotide sequence ID" value="NZ_PPPD01000003.1"/>
</dbReference>
<evidence type="ECO:0000256" key="2">
    <source>
        <dbReference type="SAM" id="SignalP"/>
    </source>
</evidence>
<evidence type="ECO:0000313" key="4">
    <source>
        <dbReference type="EMBL" id="PNY79537.1"/>
    </source>
</evidence>
<dbReference type="NCBIfam" id="TIGR01451">
    <property type="entry name" value="B_ant_repeat"/>
    <property type="match status" value="1"/>
</dbReference>
<proteinExistence type="predicted"/>
<dbReference type="Proteomes" id="UP000236379">
    <property type="component" value="Unassembled WGS sequence"/>
</dbReference>
<dbReference type="InterPro" id="IPR001434">
    <property type="entry name" value="OmcB-like_DUF11"/>
</dbReference>
<feature type="region of interest" description="Disordered" evidence="1">
    <location>
        <begin position="392"/>
        <end position="416"/>
    </location>
</feature>
<gene>
    <name evidence="4" type="ORF">CVO96_19110</name>
</gene>
<accession>A0A2K3USP2</accession>